<feature type="compositionally biased region" description="Basic residues" evidence="6">
    <location>
        <begin position="619"/>
        <end position="634"/>
    </location>
</feature>
<evidence type="ECO:0000256" key="6">
    <source>
        <dbReference type="SAM" id="MobiDB-lite"/>
    </source>
</evidence>
<dbReference type="FunFam" id="3.10.20.90:FF:000210">
    <property type="entry name" value="Putative Sorting nexin-27"/>
    <property type="match status" value="1"/>
</dbReference>
<evidence type="ECO:0000256" key="2">
    <source>
        <dbReference type="ARBA" id="ARBA00004412"/>
    </source>
</evidence>
<dbReference type="Gene3D" id="2.30.42.10">
    <property type="match status" value="1"/>
</dbReference>
<dbReference type="PANTHER" id="PTHR12431:SF19">
    <property type="entry name" value="SORTING NEXIN-27"/>
    <property type="match status" value="1"/>
</dbReference>
<protein>
    <submittedName>
        <fullName evidence="10">Sorting nexin-27</fullName>
    </submittedName>
</protein>
<dbReference type="InterPro" id="IPR037833">
    <property type="entry name" value="SNX27_PX"/>
</dbReference>
<dbReference type="GO" id="GO:0032266">
    <property type="term" value="F:phosphatidylinositol-3-phosphate binding"/>
    <property type="evidence" value="ECO:0007669"/>
    <property type="project" value="InterPro"/>
</dbReference>
<dbReference type="Pfam" id="PF00595">
    <property type="entry name" value="PDZ"/>
    <property type="match status" value="1"/>
</dbReference>
<dbReference type="SMART" id="SM00312">
    <property type="entry name" value="PX"/>
    <property type="match status" value="1"/>
</dbReference>
<dbReference type="PANTHER" id="PTHR12431">
    <property type="entry name" value="SORTING NEXIN 17 AND 27"/>
    <property type="match status" value="1"/>
</dbReference>
<dbReference type="CDD" id="cd06886">
    <property type="entry name" value="PX_SNX27"/>
    <property type="match status" value="1"/>
</dbReference>
<gene>
    <name evidence="10" type="ORF">APICC_00549</name>
</gene>
<dbReference type="InterPro" id="IPR036034">
    <property type="entry name" value="PDZ_sf"/>
</dbReference>
<dbReference type="STRING" id="94128.A0A2A3E963"/>
<comment type="subcellular location">
    <subcellularLocation>
        <location evidence="2">Early endosome</location>
    </subcellularLocation>
    <subcellularLocation>
        <location evidence="1">Endomembrane system</location>
        <topology evidence="1">Peripheral membrane protein</topology>
    </subcellularLocation>
</comment>
<evidence type="ECO:0000256" key="1">
    <source>
        <dbReference type="ARBA" id="ARBA00004184"/>
    </source>
</evidence>
<dbReference type="Gene3D" id="3.10.20.90">
    <property type="entry name" value="Phosphatidylinositol 3-kinase Catalytic Subunit, Chain A, domain 1"/>
    <property type="match status" value="1"/>
</dbReference>
<dbReference type="InterPro" id="IPR029071">
    <property type="entry name" value="Ubiquitin-like_domsf"/>
</dbReference>
<dbReference type="Gene3D" id="3.30.1520.10">
    <property type="entry name" value="Phox-like domain"/>
    <property type="match status" value="1"/>
</dbReference>
<evidence type="ECO:0000256" key="5">
    <source>
        <dbReference type="ARBA" id="ARBA00023136"/>
    </source>
</evidence>
<dbReference type="InterPro" id="IPR001478">
    <property type="entry name" value="PDZ"/>
</dbReference>
<dbReference type="OrthoDB" id="10036828at2759"/>
<dbReference type="InterPro" id="IPR000159">
    <property type="entry name" value="RA_dom"/>
</dbReference>
<dbReference type="PROSITE" id="PS50200">
    <property type="entry name" value="RA"/>
    <property type="match status" value="1"/>
</dbReference>
<dbReference type="FunFam" id="3.30.1520.10:FF:000003">
    <property type="entry name" value="sorting nexin-27 isoform X2"/>
    <property type="match status" value="1"/>
</dbReference>
<dbReference type="SUPFAM" id="SSF50156">
    <property type="entry name" value="PDZ domain-like"/>
    <property type="match status" value="1"/>
</dbReference>
<name>A0A2A3E963_APICC</name>
<keyword evidence="4" id="KW-0446">Lipid-binding</keyword>
<proteinExistence type="predicted"/>
<dbReference type="FunFam" id="2.30.42.10:FF:000061">
    <property type="entry name" value="sorting nexin-27 isoform X2"/>
    <property type="match status" value="1"/>
</dbReference>
<dbReference type="EMBL" id="KZ288320">
    <property type="protein sequence ID" value="PBC28267.1"/>
    <property type="molecule type" value="Genomic_DNA"/>
</dbReference>
<feature type="domain" description="PDZ" evidence="7">
    <location>
        <begin position="49"/>
        <end position="142"/>
    </location>
</feature>
<feature type="domain" description="PX" evidence="8">
    <location>
        <begin position="153"/>
        <end position="274"/>
    </location>
</feature>
<dbReference type="Proteomes" id="UP000242457">
    <property type="component" value="Unassembled WGS sequence"/>
</dbReference>
<dbReference type="InterPro" id="IPR036871">
    <property type="entry name" value="PX_dom_sf"/>
</dbReference>
<dbReference type="GO" id="GO:0006886">
    <property type="term" value="P:intracellular protein transport"/>
    <property type="evidence" value="ECO:0007669"/>
    <property type="project" value="TreeGrafter"/>
</dbReference>
<dbReference type="PROSITE" id="PS50195">
    <property type="entry name" value="PX"/>
    <property type="match status" value="1"/>
</dbReference>
<evidence type="ECO:0000259" key="8">
    <source>
        <dbReference type="PROSITE" id="PS50195"/>
    </source>
</evidence>
<dbReference type="SUPFAM" id="SSF64268">
    <property type="entry name" value="PX domain"/>
    <property type="match status" value="1"/>
</dbReference>
<evidence type="ECO:0000256" key="4">
    <source>
        <dbReference type="ARBA" id="ARBA00023121"/>
    </source>
</evidence>
<evidence type="ECO:0000256" key="3">
    <source>
        <dbReference type="ARBA" id="ARBA00022753"/>
    </source>
</evidence>
<keyword evidence="5" id="KW-0472">Membrane</keyword>
<dbReference type="CDD" id="cd13338">
    <property type="entry name" value="FERM-like_C_SNX27"/>
    <property type="match status" value="1"/>
</dbReference>
<dbReference type="GO" id="GO:0007165">
    <property type="term" value="P:signal transduction"/>
    <property type="evidence" value="ECO:0007669"/>
    <property type="project" value="InterPro"/>
</dbReference>
<evidence type="ECO:0000259" key="7">
    <source>
        <dbReference type="PROSITE" id="PS50106"/>
    </source>
</evidence>
<evidence type="ECO:0000313" key="10">
    <source>
        <dbReference type="EMBL" id="PBC28267.1"/>
    </source>
</evidence>
<feature type="compositionally biased region" description="Polar residues" evidence="6">
    <location>
        <begin position="582"/>
        <end position="599"/>
    </location>
</feature>
<dbReference type="Pfam" id="PF00787">
    <property type="entry name" value="PX"/>
    <property type="match status" value="1"/>
</dbReference>
<feature type="region of interest" description="Disordered" evidence="6">
    <location>
        <begin position="582"/>
        <end position="642"/>
    </location>
</feature>
<dbReference type="Gene3D" id="1.20.80.60">
    <property type="match status" value="1"/>
</dbReference>
<evidence type="ECO:0000313" key="11">
    <source>
        <dbReference type="Proteomes" id="UP000242457"/>
    </source>
</evidence>
<dbReference type="InterPro" id="IPR037835">
    <property type="entry name" value="SNX27_RA"/>
</dbReference>
<dbReference type="SMART" id="SM00228">
    <property type="entry name" value="PDZ"/>
    <property type="match status" value="1"/>
</dbReference>
<feature type="domain" description="Ras-associating" evidence="9">
    <location>
        <begin position="279"/>
        <end position="367"/>
    </location>
</feature>
<accession>A0A2A3E963</accession>
<keyword evidence="11" id="KW-1185">Reference proteome</keyword>
<dbReference type="PROSITE" id="PS50106">
    <property type="entry name" value="PDZ"/>
    <property type="match status" value="1"/>
</dbReference>
<evidence type="ECO:0000259" key="9">
    <source>
        <dbReference type="PROSITE" id="PS50200"/>
    </source>
</evidence>
<dbReference type="CDD" id="cd01777">
    <property type="entry name" value="FERM_F1_SNX27"/>
    <property type="match status" value="1"/>
</dbReference>
<dbReference type="InterPro" id="IPR037827">
    <property type="entry name" value="SNX27_FERM-like_dom"/>
</dbReference>
<dbReference type="GO" id="GO:0005769">
    <property type="term" value="C:early endosome"/>
    <property type="evidence" value="ECO:0007669"/>
    <property type="project" value="UniProtKB-SubCell"/>
</dbReference>
<keyword evidence="3" id="KW-0967">Endosome</keyword>
<dbReference type="CDD" id="cd23070">
    <property type="entry name" value="PDZ_SNX27-like"/>
    <property type="match status" value="1"/>
</dbReference>
<dbReference type="AlphaFoldDB" id="A0A2A3E963"/>
<reference evidence="10 11" key="1">
    <citation type="submission" date="2014-07" db="EMBL/GenBank/DDBJ databases">
        <title>Genomic and transcriptomic analysis on Apis cerana provide comprehensive insights into honey bee biology.</title>
        <authorList>
            <person name="Diao Q."/>
            <person name="Sun L."/>
            <person name="Zheng H."/>
            <person name="Zheng H."/>
            <person name="Xu S."/>
            <person name="Wang S."/>
            <person name="Zeng Z."/>
            <person name="Hu F."/>
            <person name="Su S."/>
            <person name="Wu J."/>
        </authorList>
    </citation>
    <scope>NUCLEOTIDE SEQUENCE [LARGE SCALE GENOMIC DNA]</scope>
    <source>
        <tissue evidence="10">Pupae without intestine</tissue>
    </source>
</reference>
<dbReference type="SUPFAM" id="SSF54236">
    <property type="entry name" value="Ubiquitin-like"/>
    <property type="match status" value="1"/>
</dbReference>
<dbReference type="Pfam" id="PF00788">
    <property type="entry name" value="RA"/>
    <property type="match status" value="1"/>
</dbReference>
<dbReference type="GO" id="GO:0032456">
    <property type="term" value="P:endocytic recycling"/>
    <property type="evidence" value="ECO:0007669"/>
    <property type="project" value="TreeGrafter"/>
</dbReference>
<organism evidence="10 11">
    <name type="scientific">Apis cerana cerana</name>
    <name type="common">Oriental honeybee</name>
    <dbReference type="NCBI Taxonomy" id="94128"/>
    <lineage>
        <taxon>Eukaryota</taxon>
        <taxon>Metazoa</taxon>
        <taxon>Ecdysozoa</taxon>
        <taxon>Arthropoda</taxon>
        <taxon>Hexapoda</taxon>
        <taxon>Insecta</taxon>
        <taxon>Pterygota</taxon>
        <taxon>Neoptera</taxon>
        <taxon>Endopterygota</taxon>
        <taxon>Hymenoptera</taxon>
        <taxon>Apocrita</taxon>
        <taxon>Aculeata</taxon>
        <taxon>Apoidea</taxon>
        <taxon>Anthophila</taxon>
        <taxon>Apidae</taxon>
        <taxon>Apis</taxon>
    </lineage>
</organism>
<sequence length="798" mass="89622">MADCESEVQRLPAANEDVTRNANVTMITNGRVPQHPVNQTNPIGQGPRRVTIYKTETGFGFNVRGQVSEGGQLRSINGELYAPLQHVSAVLPRGAAEKAGVRKGDRILEVNSVNVEGATHKQVVDLIKSGGDVLTLTVISVTPQEAEKLEPFEDLSYASVDYSEKRSLPISVPDYHVRERKHERYVVFNVHMAGRHLCSRRYREFAALHMALKKEFIGFNFPKLPGKWPFQLSELQLDARRRGLEQYLEKVCAVRVIAESDIMQEFLADRLEEDGDQGPAVDLKVLLPDREVVTVTVAKAASVSDVYDAVCSRVGLDAETAKYFYLFEIVEYNFERKLQPHEHPHTLYVQNYSTASVTCLAIRRWLFNLNRPLSEQALTWIFWQTVDEVNRGHITAGERLYQLKALQDASRKHEYLKLARELSGYGDIVFPHCACDSRKEGHVVPAVGAPAFKLHAAKEDGTLESQVVEFQWNTITRWEVDEEGMAFCFQYTRQDNRPPRWLKLFTPYKVLLSIVDPWDVSVASVDPVGLAERRGVSLSILVPQEEGNTAQEPLTPGRTVKIPSPWYKPAYNNAADRFPTSGQIFETAPSSSTWVNPWHSSSRSGGGGQHGAPEAAQKAIRKKGQNERRRRNGGPRRIADGLIAAPPEITCDDFDGGTVARVRFEEERPRSSTWGSQLNEINRAKRKLNDNKSLSSTIHLLSVSHLGNYNPTDEKEKLLQTNCNPVLENVGEKRGALIKENETLGHGYFEDEELGNVVQDLVISRYSPVLSGARRSINRRTPCQRSYESQKETTAVGE</sequence>
<dbReference type="InterPro" id="IPR001683">
    <property type="entry name" value="PX_dom"/>
</dbReference>